<feature type="chain" id="PRO_5027013345" description="Sel1 repeat family protein" evidence="2">
    <location>
        <begin position="26"/>
        <end position="573"/>
    </location>
</feature>
<keyword evidence="4" id="KW-1185">Reference proteome</keyword>
<protein>
    <recommendedName>
        <fullName evidence="5">Sel1 repeat family protein</fullName>
    </recommendedName>
</protein>
<comment type="caution">
    <text evidence="3">The sequence shown here is derived from an EMBL/GenBank/DDBJ whole genome shotgun (WGS) entry which is preliminary data.</text>
</comment>
<proteinExistence type="predicted"/>
<dbReference type="RefSeq" id="WP_163043173.1">
    <property type="nucleotide sequence ID" value="NZ_JAAAMJ010000003.1"/>
</dbReference>
<dbReference type="EMBL" id="JAAAMJ010000003">
    <property type="protein sequence ID" value="NDV86432.1"/>
    <property type="molecule type" value="Genomic_DNA"/>
</dbReference>
<reference evidence="3 4" key="1">
    <citation type="submission" date="2020-01" db="EMBL/GenBank/DDBJ databases">
        <title>Genomes of bacteria type strains.</title>
        <authorList>
            <person name="Chen J."/>
            <person name="Zhu S."/>
            <person name="Chen J."/>
        </authorList>
    </citation>
    <scope>NUCLEOTIDE SEQUENCE [LARGE SCALE GENOMIC DNA]</scope>
    <source>
        <strain evidence="3 4">KCTC 52919</strain>
    </source>
</reference>
<dbReference type="AlphaFoldDB" id="A0A6L9MFR2"/>
<name>A0A6L9MFR2_9HYPH</name>
<sequence>MRVRMAILAATAASLLLAPTSDLVAQPAQVPAPPPSMPASFSEFALPYAPYLFDFAVYAGRNLARITYRSRRYDPVTKALVVTDLSVERDGFSASVGQMRIAADGVVYEDIAVDTRDLPLDPTVREALQRLDSETITGDLILTAVSDVAAADYDVNLVLRAERIGTFDVTADLAGFHVLAPLEDMTAGGSELPTVIGSLRSGRIRFTDAGLAAVLYDIAGDRQGLTGDQARGTVAMMAGIGVASMVAGLPGGAGPEMQRRGQQWSAAAQAFLARPDRLDVTFAPAEPFDLSRLTDGEIGEADIIDLNPSAVAGTAERLTLRDPATLVAAGAPADAVLTAAEALIDGRGVPQDVARAVALVLPLAGNDNRRAIGLLGRGLAADPGVAIPQDDLTDAYVALLTGKADGLTVEDTGLDALRGRLSPEEIVAAEDEAVQLWRSAPVGQEQKRIEVAAFAARDWATVRRFAYAYYEGATMPRNLLRAYGWASIAAAGGDPLARRLRDDLSSAVGNGLVALPLDRAREATDDLWRLLVTEADSGTPAPNGPADGAPAAPSSPAPPAASVPGAPAQLPTE</sequence>
<evidence type="ECO:0000256" key="2">
    <source>
        <dbReference type="SAM" id="SignalP"/>
    </source>
</evidence>
<feature type="region of interest" description="Disordered" evidence="1">
    <location>
        <begin position="532"/>
        <end position="573"/>
    </location>
</feature>
<organism evidence="3 4">
    <name type="scientific">Aurantimonas aggregata</name>
    <dbReference type="NCBI Taxonomy" id="2047720"/>
    <lineage>
        <taxon>Bacteria</taxon>
        <taxon>Pseudomonadati</taxon>
        <taxon>Pseudomonadota</taxon>
        <taxon>Alphaproteobacteria</taxon>
        <taxon>Hyphomicrobiales</taxon>
        <taxon>Aurantimonadaceae</taxon>
        <taxon>Aurantimonas</taxon>
    </lineage>
</organism>
<evidence type="ECO:0008006" key="5">
    <source>
        <dbReference type="Google" id="ProtNLM"/>
    </source>
</evidence>
<feature type="signal peptide" evidence="2">
    <location>
        <begin position="1"/>
        <end position="25"/>
    </location>
</feature>
<feature type="compositionally biased region" description="Low complexity" evidence="1">
    <location>
        <begin position="562"/>
        <end position="573"/>
    </location>
</feature>
<evidence type="ECO:0000313" key="4">
    <source>
        <dbReference type="Proteomes" id="UP000476332"/>
    </source>
</evidence>
<keyword evidence="2" id="KW-0732">Signal</keyword>
<dbReference type="Proteomes" id="UP000476332">
    <property type="component" value="Unassembled WGS sequence"/>
</dbReference>
<gene>
    <name evidence="3" type="ORF">GTW51_06935</name>
</gene>
<feature type="compositionally biased region" description="Low complexity" evidence="1">
    <location>
        <begin position="540"/>
        <end position="552"/>
    </location>
</feature>
<accession>A0A6L9MFR2</accession>
<evidence type="ECO:0000313" key="3">
    <source>
        <dbReference type="EMBL" id="NDV86432.1"/>
    </source>
</evidence>
<evidence type="ECO:0000256" key="1">
    <source>
        <dbReference type="SAM" id="MobiDB-lite"/>
    </source>
</evidence>